<evidence type="ECO:0000256" key="1">
    <source>
        <dbReference type="ARBA" id="ARBA00023002"/>
    </source>
</evidence>
<feature type="region of interest" description="Disordered" evidence="2">
    <location>
        <begin position="432"/>
        <end position="468"/>
    </location>
</feature>
<evidence type="ECO:0000256" key="2">
    <source>
        <dbReference type="SAM" id="MobiDB-lite"/>
    </source>
</evidence>
<dbReference type="InterPro" id="IPR013107">
    <property type="entry name" value="Acyl-CoA_DH_C"/>
</dbReference>
<dbReference type="PANTHER" id="PTHR43884">
    <property type="entry name" value="ACYL-COA DEHYDROGENASE"/>
    <property type="match status" value="1"/>
</dbReference>
<dbReference type="Gene3D" id="1.20.140.10">
    <property type="entry name" value="Butyryl-CoA Dehydrogenase, subunit A, domain 3"/>
    <property type="match status" value="1"/>
</dbReference>
<dbReference type="RefSeq" id="WP_082739592.1">
    <property type="nucleotide sequence ID" value="NZ_SPKT01000008.1"/>
</dbReference>
<keyword evidence="1" id="KW-0560">Oxidoreductase</keyword>
<dbReference type="Gene3D" id="1.10.540.10">
    <property type="entry name" value="Acyl-CoA dehydrogenase/oxidase, N-terminal domain"/>
    <property type="match status" value="1"/>
</dbReference>
<proteinExistence type="predicted"/>
<dbReference type="EMBL" id="SPKT01000008">
    <property type="protein sequence ID" value="TFH99591.1"/>
    <property type="molecule type" value="Genomic_DNA"/>
</dbReference>
<name>A0ABY2K433_9MICC</name>
<dbReference type="InterPro" id="IPR036250">
    <property type="entry name" value="AcylCo_DH-like_C"/>
</dbReference>
<protein>
    <submittedName>
        <fullName evidence="5">Acyl-CoA dehydrogenase</fullName>
    </submittedName>
</protein>
<sequence length="468" mass="48916">MSAPLTAPHDPTVNAVPTRPPLAVTPDVPDTDDLARLRQRFAPIFERIAAGAAERDVNRTLPYEQIRELNAAGFATLRVPRSHGGPEVSVRTLTALLVELAAADSNVAHQYRSHYGFLESLRHKSSAQQERWYRLILEGATVGNASTETSGNALGTLNTRLEPRPGGGAVLTGRKGYATASLFSTHTRVSAAITDEDGRTTPGRCFAVVPVDHEGVELYDDWDGFGQRLTATGTAVFTSVPVDGADLFDRQAGTAEAVIEAAYFQQFLLAVLAGIATGARDTAAELVRARTRTFNTGSGALYREDPLIQEAVGRIAATAFSVTAAVLHAADALDAAIAAVDAAAEGEDLALEVYAAELAVEQAQVTVPEAAIRAASELFHAGGASNTRSGKALDRFWRNAQTVATHNPIPFRARSVGDWFVNGTLPEGLNAIGDAAGAPKHSEQGGAPSASGAEAGPAVGTAPKGGAR</sequence>
<organism evidence="5 6">
    <name type="scientific">Micrococcus lylae</name>
    <dbReference type="NCBI Taxonomy" id="1273"/>
    <lineage>
        <taxon>Bacteria</taxon>
        <taxon>Bacillati</taxon>
        <taxon>Actinomycetota</taxon>
        <taxon>Actinomycetes</taxon>
        <taxon>Micrococcales</taxon>
        <taxon>Micrococcaceae</taxon>
        <taxon>Micrococcus</taxon>
    </lineage>
</organism>
<reference evidence="5 6" key="1">
    <citation type="submission" date="2019-03" db="EMBL/GenBank/DDBJ databases">
        <title>Reclassification of Micrococcus aloeverae and Micrococcus yunnanensis as later heterotypic synonyms of Micrococcus luteus.</title>
        <authorList>
            <person name="Huang C.-H."/>
        </authorList>
    </citation>
    <scope>NUCLEOTIDE SEQUENCE [LARGE SCALE GENOMIC DNA]</scope>
    <source>
        <strain evidence="5 6">BCRC 12151</strain>
    </source>
</reference>
<dbReference type="InterPro" id="IPR009100">
    <property type="entry name" value="AcylCoA_DH/oxidase_NM_dom_sf"/>
</dbReference>
<dbReference type="InterPro" id="IPR037069">
    <property type="entry name" value="AcylCoA_DH/ox_N_sf"/>
</dbReference>
<feature type="region of interest" description="Disordered" evidence="2">
    <location>
        <begin position="1"/>
        <end position="20"/>
    </location>
</feature>
<evidence type="ECO:0000313" key="6">
    <source>
        <dbReference type="Proteomes" id="UP000297477"/>
    </source>
</evidence>
<evidence type="ECO:0000259" key="3">
    <source>
        <dbReference type="Pfam" id="PF02771"/>
    </source>
</evidence>
<dbReference type="InterPro" id="IPR046373">
    <property type="entry name" value="Acyl-CoA_Oxase/DH_mid-dom_sf"/>
</dbReference>
<evidence type="ECO:0000259" key="4">
    <source>
        <dbReference type="Pfam" id="PF08028"/>
    </source>
</evidence>
<dbReference type="PANTHER" id="PTHR43884:SF12">
    <property type="entry name" value="ISOVALERYL-COA DEHYDROGENASE, MITOCHONDRIAL-RELATED"/>
    <property type="match status" value="1"/>
</dbReference>
<dbReference type="SUPFAM" id="SSF47203">
    <property type="entry name" value="Acyl-CoA dehydrogenase C-terminal domain-like"/>
    <property type="match status" value="1"/>
</dbReference>
<dbReference type="Pfam" id="PF08028">
    <property type="entry name" value="Acyl-CoA_dh_2"/>
    <property type="match status" value="1"/>
</dbReference>
<comment type="caution">
    <text evidence="5">The sequence shown here is derived from an EMBL/GenBank/DDBJ whole genome shotgun (WGS) entry which is preliminary data.</text>
</comment>
<dbReference type="Gene3D" id="2.40.110.10">
    <property type="entry name" value="Butyryl-CoA Dehydrogenase, subunit A, domain 2"/>
    <property type="match status" value="1"/>
</dbReference>
<feature type="domain" description="Acyl-CoA dehydrogenase C-terminal" evidence="4">
    <location>
        <begin position="270"/>
        <end position="407"/>
    </location>
</feature>
<evidence type="ECO:0000313" key="5">
    <source>
        <dbReference type="EMBL" id="TFH99591.1"/>
    </source>
</evidence>
<accession>A0ABY2K433</accession>
<keyword evidence="6" id="KW-1185">Reference proteome</keyword>
<feature type="domain" description="Acyl-CoA dehydrogenase/oxidase N-terminal" evidence="3">
    <location>
        <begin position="46"/>
        <end position="139"/>
    </location>
</feature>
<dbReference type="Proteomes" id="UP000297477">
    <property type="component" value="Unassembled WGS sequence"/>
</dbReference>
<dbReference type="SUPFAM" id="SSF56645">
    <property type="entry name" value="Acyl-CoA dehydrogenase NM domain-like"/>
    <property type="match status" value="1"/>
</dbReference>
<feature type="compositionally biased region" description="Low complexity" evidence="2">
    <location>
        <begin position="445"/>
        <end position="460"/>
    </location>
</feature>
<dbReference type="InterPro" id="IPR013786">
    <property type="entry name" value="AcylCoA_DH/ox_N"/>
</dbReference>
<gene>
    <name evidence="5" type="ORF">E4A49_05285</name>
</gene>
<dbReference type="Pfam" id="PF02771">
    <property type="entry name" value="Acyl-CoA_dh_N"/>
    <property type="match status" value="1"/>
</dbReference>